<keyword evidence="2" id="KW-0732">Signal</keyword>
<feature type="compositionally biased region" description="Polar residues" evidence="1">
    <location>
        <begin position="36"/>
        <end position="48"/>
    </location>
</feature>
<evidence type="ECO:0008006" key="5">
    <source>
        <dbReference type="Google" id="ProtNLM"/>
    </source>
</evidence>
<gene>
    <name evidence="3" type="ORF">H8B09_02200</name>
</gene>
<name>A0ABR8MNH0_9BACL</name>
<proteinExistence type="predicted"/>
<keyword evidence="4" id="KW-1185">Reference proteome</keyword>
<protein>
    <recommendedName>
        <fullName evidence="5">Lipoprotein</fullName>
    </recommendedName>
</protein>
<dbReference type="EMBL" id="JACXZA010000001">
    <property type="protein sequence ID" value="MBD3917552.1"/>
    <property type="molecule type" value="Genomic_DNA"/>
</dbReference>
<dbReference type="Proteomes" id="UP000609346">
    <property type="component" value="Unassembled WGS sequence"/>
</dbReference>
<organism evidence="3 4">
    <name type="scientific">Paenibacillus terricola</name>
    <dbReference type="NCBI Taxonomy" id="2763503"/>
    <lineage>
        <taxon>Bacteria</taxon>
        <taxon>Bacillati</taxon>
        <taxon>Bacillota</taxon>
        <taxon>Bacilli</taxon>
        <taxon>Bacillales</taxon>
        <taxon>Paenibacillaceae</taxon>
        <taxon>Paenibacillus</taxon>
    </lineage>
</organism>
<feature type="region of interest" description="Disordered" evidence="1">
    <location>
        <begin position="27"/>
        <end position="54"/>
    </location>
</feature>
<feature type="signal peptide" evidence="2">
    <location>
        <begin position="1"/>
        <end position="25"/>
    </location>
</feature>
<dbReference type="RefSeq" id="WP_191201839.1">
    <property type="nucleotide sequence ID" value="NZ_JACXZA010000001.1"/>
</dbReference>
<evidence type="ECO:0000256" key="2">
    <source>
        <dbReference type="SAM" id="SignalP"/>
    </source>
</evidence>
<dbReference type="PROSITE" id="PS51257">
    <property type="entry name" value="PROKAR_LIPOPROTEIN"/>
    <property type="match status" value="1"/>
</dbReference>
<evidence type="ECO:0000313" key="4">
    <source>
        <dbReference type="Proteomes" id="UP000609346"/>
    </source>
</evidence>
<evidence type="ECO:0000313" key="3">
    <source>
        <dbReference type="EMBL" id="MBD3917552.1"/>
    </source>
</evidence>
<reference evidence="3 4" key="1">
    <citation type="submission" date="2020-09" db="EMBL/GenBank/DDBJ databases">
        <title>Paenibacillus sp. strain PR3 16S rRNA gene Genome sequencing and assembly.</title>
        <authorList>
            <person name="Kim J."/>
        </authorList>
    </citation>
    <scope>NUCLEOTIDE SEQUENCE [LARGE SCALE GENOMIC DNA]</scope>
    <source>
        <strain evidence="3 4">PR3</strain>
    </source>
</reference>
<evidence type="ECO:0000256" key="1">
    <source>
        <dbReference type="SAM" id="MobiDB-lite"/>
    </source>
</evidence>
<feature type="chain" id="PRO_5045164917" description="Lipoprotein" evidence="2">
    <location>
        <begin position="26"/>
        <end position="247"/>
    </location>
</feature>
<accession>A0ABR8MNH0</accession>
<comment type="caution">
    <text evidence="3">The sequence shown here is derived from an EMBL/GenBank/DDBJ whole genome shotgun (WGS) entry which is preliminary data.</text>
</comment>
<dbReference type="SUPFAM" id="SSF69318">
    <property type="entry name" value="Integrin alpha N-terminal domain"/>
    <property type="match status" value="1"/>
</dbReference>
<sequence>MHLSRITGIAVCVILLSLSLAACQAADDNGGEPPSTLASSQGVENVETTADDDSGRLTDVTISEETVDWNNDGTMEKLLIKMTEGKLVKYPDPGPIMGDCYVGQFAAELTDAAGNVLQTHDIGVEFESDGSMTFRRGMLPFSIPFDDYNGDGYPDFTVGQYATSNGNIFNIYTIQPEGISRIGGPIFTSDRDGYYSTRYAKKPPSSLLNRYYDNSRGETFESTFEWINDAFVKQGEKVVVFQEDTAS</sequence>
<dbReference type="InterPro" id="IPR028994">
    <property type="entry name" value="Integrin_alpha_N"/>
</dbReference>